<dbReference type="PROSITE" id="PS00965">
    <property type="entry name" value="PMI_I_1"/>
    <property type="match status" value="1"/>
</dbReference>
<evidence type="ECO:0000256" key="7">
    <source>
        <dbReference type="ARBA" id="ARBA00023235"/>
    </source>
</evidence>
<dbReference type="SUPFAM" id="SSF51182">
    <property type="entry name" value="RmlC-like cupins"/>
    <property type="match status" value="1"/>
</dbReference>
<organism evidence="13 14">
    <name type="scientific">Mya arenaria</name>
    <name type="common">Soft-shell clam</name>
    <dbReference type="NCBI Taxonomy" id="6604"/>
    <lineage>
        <taxon>Eukaryota</taxon>
        <taxon>Metazoa</taxon>
        <taxon>Spiralia</taxon>
        <taxon>Lophotrochozoa</taxon>
        <taxon>Mollusca</taxon>
        <taxon>Bivalvia</taxon>
        <taxon>Autobranchia</taxon>
        <taxon>Heteroconchia</taxon>
        <taxon>Euheterodonta</taxon>
        <taxon>Imparidentia</taxon>
        <taxon>Neoheterodontei</taxon>
        <taxon>Myida</taxon>
        <taxon>Myoidea</taxon>
        <taxon>Myidae</taxon>
        <taxon>Mya</taxon>
    </lineage>
</organism>
<evidence type="ECO:0000256" key="9">
    <source>
        <dbReference type="RuleBase" id="RU004189"/>
    </source>
</evidence>
<keyword evidence="6 8" id="KW-0862">Zinc</keyword>
<dbReference type="Pfam" id="PF20511">
    <property type="entry name" value="PMI_typeI_cat"/>
    <property type="match status" value="1"/>
</dbReference>
<dbReference type="InterPro" id="IPR018050">
    <property type="entry name" value="Pmannose_isomerase-type1_CS"/>
</dbReference>
<dbReference type="Proteomes" id="UP001164746">
    <property type="component" value="Chromosome 15"/>
</dbReference>
<feature type="domain" description="Phosphomannose isomerase type I catalytic" evidence="12">
    <location>
        <begin position="11"/>
        <end position="156"/>
    </location>
</feature>
<dbReference type="Gene3D" id="1.10.441.10">
    <property type="entry name" value="Phosphomannose Isomerase, domain 2"/>
    <property type="match status" value="1"/>
</dbReference>
<dbReference type="InterPro" id="IPR001250">
    <property type="entry name" value="Man6P_Isoase-1"/>
</dbReference>
<comment type="similarity">
    <text evidence="3 9">Belongs to the mannose-6-phosphate isomerase type 1 family.</text>
</comment>
<dbReference type="EC" id="5.3.1.8" evidence="4 8"/>
<evidence type="ECO:0000259" key="12">
    <source>
        <dbReference type="Pfam" id="PF20511"/>
    </source>
</evidence>
<evidence type="ECO:0000256" key="3">
    <source>
        <dbReference type="ARBA" id="ARBA00010772"/>
    </source>
</evidence>
<name>A0ABY7FYM0_MYAAR</name>
<keyword evidence="14" id="KW-1185">Reference proteome</keyword>
<evidence type="ECO:0000313" key="14">
    <source>
        <dbReference type="Proteomes" id="UP001164746"/>
    </source>
</evidence>
<dbReference type="InterPro" id="IPR014710">
    <property type="entry name" value="RmlC-like_jellyroll"/>
</dbReference>
<dbReference type="InterPro" id="IPR046457">
    <property type="entry name" value="PMI_typeI_cat"/>
</dbReference>
<gene>
    <name evidence="13" type="ORF">MAR_012966</name>
</gene>
<keyword evidence="7 8" id="KW-0413">Isomerase</keyword>
<evidence type="ECO:0000256" key="10">
    <source>
        <dbReference type="RuleBase" id="RU004248"/>
    </source>
</evidence>
<dbReference type="InterPro" id="IPR011051">
    <property type="entry name" value="RmlC_Cupin_sf"/>
</dbReference>
<dbReference type="InterPro" id="IPR016305">
    <property type="entry name" value="Mannose-6-P_Isomerase"/>
</dbReference>
<evidence type="ECO:0000256" key="6">
    <source>
        <dbReference type="ARBA" id="ARBA00022833"/>
    </source>
</evidence>
<evidence type="ECO:0000256" key="8">
    <source>
        <dbReference type="RuleBase" id="RU000611"/>
    </source>
</evidence>
<evidence type="ECO:0000256" key="4">
    <source>
        <dbReference type="ARBA" id="ARBA00011956"/>
    </source>
</evidence>
<evidence type="ECO:0000256" key="5">
    <source>
        <dbReference type="ARBA" id="ARBA00022723"/>
    </source>
</evidence>
<dbReference type="Pfam" id="PF01238">
    <property type="entry name" value="PMI_typeI_C"/>
    <property type="match status" value="1"/>
</dbReference>
<dbReference type="InterPro" id="IPR046456">
    <property type="entry name" value="PMI_typeI_C"/>
</dbReference>
<comment type="cofactor">
    <cofactor evidence="8">
        <name>Zn(2+)</name>
        <dbReference type="ChEBI" id="CHEBI:29105"/>
    </cofactor>
    <text evidence="8">Binds 1 zinc ion per subunit.</text>
</comment>
<sequence length="432" mass="45494">MSRQVQAPCGVFELNCAYQNYAWGKVGSSSEVAKLLKSGNASVSIEEQTPYAELWMGTHPSAPSTIPMADGQSLADWVQGNPDGLGKPVRERFGGALPFLFKVLSVQKSLSIQAHPSKAHAEELHKRDPTNYRDPNHKPEMAIALTNFTGLCGFRPIQEIVAFVDNISQLQTVIGADKTAGLMSAGSSDNPDVVREAIAEAFGALMRQNKDILDREFPGDVGGFSVFFLNVIHLKKGEAIFLEANLPHAYLSGDCMECMACSDNVVRAGLTPKFIDTETLLQMLNYTGKPAEDNKYQPSVFKENGVTIRRFTPPIADFSVTEILVDAAQTSFNLQTMDSASIIICIAGSGTLNGGIKKYSDVVVVGVGRMVGDGGVVCSDDVVGAGDVGVVIAGDVVGVVIAGDMGGVISVGSAGDMVGAGGVVGAGGIVWT</sequence>
<dbReference type="CDD" id="cd07011">
    <property type="entry name" value="cupin_PMI_type_I_N"/>
    <property type="match status" value="1"/>
</dbReference>
<dbReference type="Gene3D" id="2.60.120.10">
    <property type="entry name" value="Jelly Rolls"/>
    <property type="match status" value="2"/>
</dbReference>
<dbReference type="PANTHER" id="PTHR10309:SF0">
    <property type="entry name" value="MANNOSE-6-PHOSPHATE ISOMERASE"/>
    <property type="match status" value="1"/>
</dbReference>
<keyword evidence="5" id="KW-0479">Metal-binding</keyword>
<evidence type="ECO:0000259" key="11">
    <source>
        <dbReference type="Pfam" id="PF01238"/>
    </source>
</evidence>
<feature type="domain" description="Phosphomannose isomerase type I C-terminal" evidence="11">
    <location>
        <begin position="311"/>
        <end position="352"/>
    </location>
</feature>
<dbReference type="PIRSF" id="PIRSF001480">
    <property type="entry name" value="Mannose-6-phosphate_isomerase"/>
    <property type="match status" value="1"/>
</dbReference>
<protein>
    <recommendedName>
        <fullName evidence="4 8">Mannose-6-phosphate isomerase</fullName>
        <ecNumber evidence="4 8">5.3.1.8</ecNumber>
    </recommendedName>
</protein>
<dbReference type="PANTHER" id="PTHR10309">
    <property type="entry name" value="MANNOSE-6-PHOSPHATE ISOMERASE"/>
    <property type="match status" value="1"/>
</dbReference>
<dbReference type="NCBIfam" id="TIGR00218">
    <property type="entry name" value="manA"/>
    <property type="match status" value="1"/>
</dbReference>
<dbReference type="EMBL" id="CP111026">
    <property type="protein sequence ID" value="WAR27262.1"/>
    <property type="molecule type" value="Genomic_DNA"/>
</dbReference>
<evidence type="ECO:0000256" key="2">
    <source>
        <dbReference type="ARBA" id="ARBA00004666"/>
    </source>
</evidence>
<accession>A0ABY7FYM0</accession>
<reference evidence="13" key="1">
    <citation type="submission" date="2022-11" db="EMBL/GenBank/DDBJ databases">
        <title>Centuries of genome instability and evolution in soft-shell clam transmissible cancer (bioRxiv).</title>
        <authorList>
            <person name="Hart S.F.M."/>
            <person name="Yonemitsu M.A."/>
            <person name="Giersch R.M."/>
            <person name="Beal B.F."/>
            <person name="Arriagada G."/>
            <person name="Davis B.W."/>
            <person name="Ostrander E.A."/>
            <person name="Goff S.P."/>
            <person name="Metzger M.J."/>
        </authorList>
    </citation>
    <scope>NUCLEOTIDE SEQUENCE</scope>
    <source>
        <strain evidence="13">MELC-2E11</strain>
        <tissue evidence="13">Siphon/mantle</tissue>
    </source>
</reference>
<evidence type="ECO:0000313" key="13">
    <source>
        <dbReference type="EMBL" id="WAR27262.1"/>
    </source>
</evidence>
<comment type="pathway">
    <text evidence="2 10">Nucleotide-sugar biosynthesis; GDP-alpha-D-mannose biosynthesis; alpha-D-mannose 1-phosphate from D-fructose 6-phosphate: step 1/2.</text>
</comment>
<evidence type="ECO:0000256" key="1">
    <source>
        <dbReference type="ARBA" id="ARBA00000757"/>
    </source>
</evidence>
<dbReference type="PROSITE" id="PS00966">
    <property type="entry name" value="PMI_I_2"/>
    <property type="match status" value="1"/>
</dbReference>
<proteinExistence type="inferred from homology"/>
<comment type="catalytic activity">
    <reaction evidence="1 8">
        <text>D-mannose 6-phosphate = D-fructose 6-phosphate</text>
        <dbReference type="Rhea" id="RHEA:12356"/>
        <dbReference type="ChEBI" id="CHEBI:58735"/>
        <dbReference type="ChEBI" id="CHEBI:61527"/>
        <dbReference type="EC" id="5.3.1.8"/>
    </reaction>
</comment>
<dbReference type="PRINTS" id="PR00714">
    <property type="entry name" value="MAN6PISMRASE"/>
</dbReference>